<evidence type="ECO:0000313" key="2">
    <source>
        <dbReference type="Proteomes" id="UP000077069"/>
    </source>
</evidence>
<dbReference type="Proteomes" id="UP000077069">
    <property type="component" value="Unassembled WGS sequence"/>
</dbReference>
<evidence type="ECO:0000313" key="1">
    <source>
        <dbReference type="EMBL" id="OAG00774.1"/>
    </source>
</evidence>
<dbReference type="OrthoDB" id="8119704at2759"/>
<organism evidence="1 2">
    <name type="scientific">Paraphaeosphaeria sporulosa</name>
    <dbReference type="NCBI Taxonomy" id="1460663"/>
    <lineage>
        <taxon>Eukaryota</taxon>
        <taxon>Fungi</taxon>
        <taxon>Dikarya</taxon>
        <taxon>Ascomycota</taxon>
        <taxon>Pezizomycotina</taxon>
        <taxon>Dothideomycetes</taxon>
        <taxon>Pleosporomycetidae</taxon>
        <taxon>Pleosporales</taxon>
        <taxon>Massarineae</taxon>
        <taxon>Didymosphaeriaceae</taxon>
        <taxon>Paraphaeosphaeria</taxon>
    </lineage>
</organism>
<dbReference type="RefSeq" id="XP_018031139.1">
    <property type="nucleotide sequence ID" value="XM_018183265.1"/>
</dbReference>
<dbReference type="STRING" id="1460663.A0A177BZ25"/>
<name>A0A177BZ25_9PLEO</name>
<keyword evidence="2" id="KW-1185">Reference proteome</keyword>
<dbReference type="InParanoid" id="A0A177BZ25"/>
<accession>A0A177BZ25</accession>
<reference evidence="1 2" key="1">
    <citation type="submission" date="2016-05" db="EMBL/GenBank/DDBJ databases">
        <title>Comparative analysis of secretome profiles of manganese(II)-oxidizing ascomycete fungi.</title>
        <authorList>
            <consortium name="DOE Joint Genome Institute"/>
            <person name="Zeiner C.A."/>
            <person name="Purvine S.O."/>
            <person name="Zink E.M."/>
            <person name="Wu S."/>
            <person name="Pasa-Tolic L."/>
            <person name="Chaput D.L."/>
            <person name="Haridas S."/>
            <person name="Grigoriev I.V."/>
            <person name="Santelli C.M."/>
            <person name="Hansel C.M."/>
        </authorList>
    </citation>
    <scope>NUCLEOTIDE SEQUENCE [LARGE SCALE GENOMIC DNA]</scope>
    <source>
        <strain evidence="1 2">AP3s5-JAC2a</strain>
    </source>
</reference>
<protein>
    <recommendedName>
        <fullName evidence="3">Peptidase S9 prolyl oligopeptidase catalytic domain-containing protein</fullName>
    </recommendedName>
</protein>
<dbReference type="GeneID" id="28766751"/>
<dbReference type="SUPFAM" id="SSF53474">
    <property type="entry name" value="alpha/beta-Hydrolases"/>
    <property type="match status" value="1"/>
</dbReference>
<evidence type="ECO:0008006" key="3">
    <source>
        <dbReference type="Google" id="ProtNLM"/>
    </source>
</evidence>
<dbReference type="InterPro" id="IPR029058">
    <property type="entry name" value="AB_hydrolase_fold"/>
</dbReference>
<dbReference type="EMBL" id="KV441558">
    <property type="protein sequence ID" value="OAG00774.1"/>
    <property type="molecule type" value="Genomic_DNA"/>
</dbReference>
<dbReference type="Gene3D" id="3.40.50.1820">
    <property type="entry name" value="alpha/beta hydrolase"/>
    <property type="match status" value="1"/>
</dbReference>
<sequence>MPGVYEGTIANGPDDLLLPTKNSIVMHRKLETANARLHLYTDSGHGFSYQYAAHFSQLFNAFLDDASLTPVTSCL</sequence>
<dbReference type="AlphaFoldDB" id="A0A177BZ25"/>
<proteinExistence type="predicted"/>
<gene>
    <name evidence="1" type="ORF">CC84DRAFT_1221345</name>
</gene>